<dbReference type="InterPro" id="IPR050210">
    <property type="entry name" value="tRNA_Adenine-N(6)_MTase"/>
</dbReference>
<comment type="caution">
    <text evidence="4">The sequence shown here is derived from an EMBL/GenBank/DDBJ whole genome shotgun (WGS) entry which is preliminary data.</text>
</comment>
<accession>A0ABV9KM27</accession>
<name>A0ABV9KM27_9RHOB</name>
<dbReference type="EC" id="2.1.1.223" evidence="4"/>
<dbReference type="SUPFAM" id="SSF53335">
    <property type="entry name" value="S-adenosyl-L-methionine-dependent methyltransferases"/>
    <property type="match status" value="1"/>
</dbReference>
<reference evidence="5" key="1">
    <citation type="journal article" date="2019" name="Int. J. Syst. Evol. Microbiol.">
        <title>The Global Catalogue of Microorganisms (GCM) 10K type strain sequencing project: providing services to taxonomists for standard genome sequencing and annotation.</title>
        <authorList>
            <consortium name="The Broad Institute Genomics Platform"/>
            <consortium name="The Broad Institute Genome Sequencing Center for Infectious Disease"/>
            <person name="Wu L."/>
            <person name="Ma J."/>
        </authorList>
    </citation>
    <scope>NUCLEOTIDE SEQUENCE [LARGE SCALE GENOMIC DNA]</scope>
    <source>
        <strain evidence="5">CGMCC 4.7283</strain>
    </source>
</reference>
<proteinExistence type="predicted"/>
<dbReference type="GO" id="GO:0032259">
    <property type="term" value="P:methylation"/>
    <property type="evidence" value="ECO:0007669"/>
    <property type="project" value="UniProtKB-KW"/>
</dbReference>
<evidence type="ECO:0000256" key="1">
    <source>
        <dbReference type="ARBA" id="ARBA00022603"/>
    </source>
</evidence>
<dbReference type="PANTHER" id="PTHR47739">
    <property type="entry name" value="TRNA1(VAL) (ADENINE(37)-N6)-METHYLTRANSFERASE"/>
    <property type="match status" value="1"/>
</dbReference>
<protein>
    <submittedName>
        <fullName evidence="4">tRNA1(Val) (Adenine(37)-N6)-methyltransferase</fullName>
        <ecNumber evidence="4">2.1.1.223</ecNumber>
    </submittedName>
</protein>
<evidence type="ECO:0000313" key="4">
    <source>
        <dbReference type="EMBL" id="MFC4671104.1"/>
    </source>
</evidence>
<dbReference type="InterPro" id="IPR007848">
    <property type="entry name" value="Small_mtfrase_dom"/>
</dbReference>
<evidence type="ECO:0000256" key="2">
    <source>
        <dbReference type="ARBA" id="ARBA00022691"/>
    </source>
</evidence>
<dbReference type="InterPro" id="IPR029063">
    <property type="entry name" value="SAM-dependent_MTases_sf"/>
</dbReference>
<dbReference type="InterPro" id="IPR002052">
    <property type="entry name" value="DNA_methylase_N6_adenine_CS"/>
</dbReference>
<dbReference type="EMBL" id="JBHSGI010000033">
    <property type="protein sequence ID" value="MFC4671104.1"/>
    <property type="molecule type" value="Genomic_DNA"/>
</dbReference>
<feature type="domain" description="Methyltransferase small" evidence="3">
    <location>
        <begin position="35"/>
        <end position="167"/>
    </location>
</feature>
<dbReference type="Gene3D" id="3.40.50.150">
    <property type="entry name" value="Vaccinia Virus protein VP39"/>
    <property type="match status" value="1"/>
</dbReference>
<organism evidence="4 5">
    <name type="scientific">Seohaeicola nanhaiensis</name>
    <dbReference type="NCBI Taxonomy" id="1387282"/>
    <lineage>
        <taxon>Bacteria</taxon>
        <taxon>Pseudomonadati</taxon>
        <taxon>Pseudomonadota</taxon>
        <taxon>Alphaproteobacteria</taxon>
        <taxon>Rhodobacterales</taxon>
        <taxon>Roseobacteraceae</taxon>
        <taxon>Seohaeicola</taxon>
    </lineage>
</organism>
<dbReference type="GO" id="GO:0008168">
    <property type="term" value="F:methyltransferase activity"/>
    <property type="evidence" value="ECO:0007669"/>
    <property type="project" value="UniProtKB-KW"/>
</dbReference>
<dbReference type="RefSeq" id="WP_380721120.1">
    <property type="nucleotide sequence ID" value="NZ_JBHSGI010000033.1"/>
</dbReference>
<dbReference type="PROSITE" id="PS00092">
    <property type="entry name" value="N6_MTASE"/>
    <property type="match status" value="1"/>
</dbReference>
<evidence type="ECO:0000313" key="5">
    <source>
        <dbReference type="Proteomes" id="UP001595973"/>
    </source>
</evidence>
<keyword evidence="2" id="KW-0949">S-adenosyl-L-methionine</keyword>
<sequence>MSFAADELTRDAFLRGRIWLYQPKLGYRAGIDPVLLAAAAPVRDGQEVLDLGCGAGAAALCLLARVPGARVTGLEIQPEYCELAERNARENGVDFHPVLGDAGDGGRALAGRNFDHVITNPPYYRAGAHTLASDAGRQRALGEQVPLADWIATAAKRLKPRGYLHMIQRPDRVPDMLAGCAGRLGSLELLPLAPRAGRAPELVILRARKDGRAAFRLHAPLVLHQDDMHLGNGKNYSPAILAVQRDAAALPWP</sequence>
<gene>
    <name evidence="4" type="ORF">ACFO5X_21320</name>
</gene>
<keyword evidence="5" id="KW-1185">Reference proteome</keyword>
<dbReference type="Proteomes" id="UP001595973">
    <property type="component" value="Unassembled WGS sequence"/>
</dbReference>
<dbReference type="PANTHER" id="PTHR47739:SF1">
    <property type="entry name" value="TRNA1(VAL) (ADENINE(37)-N6)-METHYLTRANSFERASE"/>
    <property type="match status" value="1"/>
</dbReference>
<dbReference type="CDD" id="cd02440">
    <property type="entry name" value="AdoMet_MTases"/>
    <property type="match status" value="1"/>
</dbReference>
<evidence type="ECO:0000259" key="3">
    <source>
        <dbReference type="Pfam" id="PF05175"/>
    </source>
</evidence>
<keyword evidence="1 4" id="KW-0489">Methyltransferase</keyword>
<keyword evidence="4" id="KW-0808">Transferase</keyword>
<dbReference type="Pfam" id="PF05175">
    <property type="entry name" value="MTS"/>
    <property type="match status" value="1"/>
</dbReference>